<dbReference type="GO" id="GO:0005829">
    <property type="term" value="C:cytosol"/>
    <property type="evidence" value="ECO:0007669"/>
    <property type="project" value="TreeGrafter"/>
</dbReference>
<dbReference type="NCBIfam" id="TIGR00089">
    <property type="entry name" value="MiaB/RimO family radical SAM methylthiotransferase"/>
    <property type="match status" value="1"/>
</dbReference>
<dbReference type="FunFam" id="3.80.30.20:FF:000001">
    <property type="entry name" value="tRNA-2-methylthio-N(6)-dimethylallyladenosine synthase 2"/>
    <property type="match status" value="1"/>
</dbReference>
<organism evidence="13 14">
    <name type="scientific">Candidatus Falkowbacteria bacterium RIFOXYC2_FULL_48_21</name>
    <dbReference type="NCBI Taxonomy" id="1798005"/>
    <lineage>
        <taxon>Bacteria</taxon>
        <taxon>Candidatus Falkowiibacteriota</taxon>
    </lineage>
</organism>
<dbReference type="PROSITE" id="PS51449">
    <property type="entry name" value="MTTASE_N"/>
    <property type="match status" value="1"/>
</dbReference>
<dbReference type="Gene3D" id="3.40.50.12160">
    <property type="entry name" value="Methylthiotransferase, N-terminal domain"/>
    <property type="match status" value="1"/>
</dbReference>
<proteinExistence type="predicted"/>
<evidence type="ECO:0000256" key="3">
    <source>
        <dbReference type="ARBA" id="ARBA00022485"/>
    </source>
</evidence>
<dbReference type="PROSITE" id="PS01278">
    <property type="entry name" value="MTTASE_RADICAL"/>
    <property type="match status" value="1"/>
</dbReference>
<dbReference type="Pfam" id="PF00919">
    <property type="entry name" value="UPF0004"/>
    <property type="match status" value="1"/>
</dbReference>
<dbReference type="InterPro" id="IPR058240">
    <property type="entry name" value="rSAM_sf"/>
</dbReference>
<keyword evidence="7" id="KW-0408">Iron</keyword>
<dbReference type="InterPro" id="IPR007197">
    <property type="entry name" value="rSAM"/>
</dbReference>
<dbReference type="InterPro" id="IPR023404">
    <property type="entry name" value="rSAM_horseshoe"/>
</dbReference>
<comment type="cofactor">
    <cofactor evidence="1">
        <name>[4Fe-4S] cluster</name>
        <dbReference type="ChEBI" id="CHEBI:49883"/>
    </cofactor>
</comment>
<comment type="function">
    <text evidence="2">Catalyzes the methylthiolation of N6-(dimethylallyl)adenosine (i(6)A), leading to the formation of 2-methylthio-N6-(dimethylallyl)adenosine (ms(2)i(6)A) at position 37 in tRNAs that read codons beginning with uridine.</text>
</comment>
<protein>
    <recommendedName>
        <fullName evidence="9">tRNA-2-methylthio-N(6)-dimethylallyladenosine synthase</fullName>
        <ecNumber evidence="9">2.8.4.3</ecNumber>
    </recommendedName>
</protein>
<evidence type="ECO:0000256" key="1">
    <source>
        <dbReference type="ARBA" id="ARBA00001966"/>
    </source>
</evidence>
<dbReference type="NCBIfam" id="TIGR01574">
    <property type="entry name" value="miaB-methiolase"/>
    <property type="match status" value="1"/>
</dbReference>
<gene>
    <name evidence="13" type="ORF">A2482_04815</name>
</gene>
<evidence type="ECO:0000256" key="2">
    <source>
        <dbReference type="ARBA" id="ARBA00003234"/>
    </source>
</evidence>
<evidence type="ECO:0000256" key="7">
    <source>
        <dbReference type="ARBA" id="ARBA00023004"/>
    </source>
</evidence>
<dbReference type="GO" id="GO:0046872">
    <property type="term" value="F:metal ion binding"/>
    <property type="evidence" value="ECO:0007669"/>
    <property type="project" value="UniProtKB-KW"/>
</dbReference>
<dbReference type="EMBL" id="MFGM01000023">
    <property type="protein sequence ID" value="OGF37316.1"/>
    <property type="molecule type" value="Genomic_DNA"/>
</dbReference>
<keyword evidence="8" id="KW-0411">Iron-sulfur</keyword>
<keyword evidence="6" id="KW-0479">Metal-binding</keyword>
<dbReference type="PANTHER" id="PTHR43020:SF2">
    <property type="entry name" value="MITOCHONDRIAL TRNA METHYLTHIOTRANSFERASE CDK5RAP1"/>
    <property type="match status" value="1"/>
</dbReference>
<name>A0A1F5TEY2_9BACT</name>
<dbReference type="SFLD" id="SFLDG01061">
    <property type="entry name" value="methylthiotransferase"/>
    <property type="match status" value="1"/>
</dbReference>
<dbReference type="SMART" id="SM00729">
    <property type="entry name" value="Elp3"/>
    <property type="match status" value="1"/>
</dbReference>
<feature type="domain" description="TRAM" evidence="10">
    <location>
        <begin position="355"/>
        <end position="416"/>
    </location>
</feature>
<dbReference type="AlphaFoldDB" id="A0A1F5TEY2"/>
<keyword evidence="4 13" id="KW-0808">Transferase</keyword>
<comment type="caution">
    <text evidence="13">The sequence shown here is derived from an EMBL/GenBank/DDBJ whole genome shotgun (WGS) entry which is preliminary data.</text>
</comment>
<keyword evidence="5" id="KW-0949">S-adenosyl-L-methionine</keyword>
<dbReference type="InterPro" id="IPR002792">
    <property type="entry name" value="TRAM_dom"/>
</dbReference>
<evidence type="ECO:0000313" key="14">
    <source>
        <dbReference type="Proteomes" id="UP000178656"/>
    </source>
</evidence>
<evidence type="ECO:0000313" key="13">
    <source>
        <dbReference type="EMBL" id="OGF37316.1"/>
    </source>
</evidence>
<dbReference type="PANTHER" id="PTHR43020">
    <property type="entry name" value="CDK5 REGULATORY SUBUNIT-ASSOCIATED PROTEIN 1"/>
    <property type="match status" value="1"/>
</dbReference>
<evidence type="ECO:0000256" key="6">
    <source>
        <dbReference type="ARBA" id="ARBA00022723"/>
    </source>
</evidence>
<dbReference type="GO" id="GO:0035597">
    <property type="term" value="F:tRNA-2-methylthio-N(6)-dimethylallyladenosine(37) synthase activity"/>
    <property type="evidence" value="ECO:0007669"/>
    <property type="project" value="UniProtKB-EC"/>
</dbReference>
<dbReference type="InterPro" id="IPR006638">
    <property type="entry name" value="Elp3/MiaA/NifB-like_rSAM"/>
</dbReference>
<accession>A0A1F5TEY2</accession>
<dbReference type="GO" id="GO:0051539">
    <property type="term" value="F:4 iron, 4 sulfur cluster binding"/>
    <property type="evidence" value="ECO:0007669"/>
    <property type="project" value="UniProtKB-KW"/>
</dbReference>
<dbReference type="Proteomes" id="UP000178656">
    <property type="component" value="Unassembled WGS sequence"/>
</dbReference>
<dbReference type="InterPro" id="IPR013848">
    <property type="entry name" value="Methylthiotransferase_N"/>
</dbReference>
<evidence type="ECO:0000256" key="4">
    <source>
        <dbReference type="ARBA" id="ARBA00022679"/>
    </source>
</evidence>
<dbReference type="CDD" id="cd01335">
    <property type="entry name" value="Radical_SAM"/>
    <property type="match status" value="1"/>
</dbReference>
<dbReference type="PROSITE" id="PS50926">
    <property type="entry name" value="TRAM"/>
    <property type="match status" value="1"/>
</dbReference>
<keyword evidence="3" id="KW-0004">4Fe-4S</keyword>
<dbReference type="Gene3D" id="3.80.30.20">
    <property type="entry name" value="tm_1862 like domain"/>
    <property type="match status" value="1"/>
</dbReference>
<evidence type="ECO:0000256" key="5">
    <source>
        <dbReference type="ARBA" id="ARBA00022691"/>
    </source>
</evidence>
<dbReference type="SFLD" id="SFLDG01082">
    <property type="entry name" value="B12-binding_domain_containing"/>
    <property type="match status" value="1"/>
</dbReference>
<dbReference type="InterPro" id="IPR038135">
    <property type="entry name" value="Methylthiotransferase_N_sf"/>
</dbReference>
<dbReference type="InterPro" id="IPR005839">
    <property type="entry name" value="Methylthiotransferase"/>
</dbReference>
<dbReference type="SUPFAM" id="SSF102114">
    <property type="entry name" value="Radical SAM enzymes"/>
    <property type="match status" value="1"/>
</dbReference>
<reference evidence="13 14" key="1">
    <citation type="journal article" date="2016" name="Nat. Commun.">
        <title>Thousands of microbial genomes shed light on interconnected biogeochemical processes in an aquifer system.</title>
        <authorList>
            <person name="Anantharaman K."/>
            <person name="Brown C.T."/>
            <person name="Hug L.A."/>
            <person name="Sharon I."/>
            <person name="Castelle C.J."/>
            <person name="Probst A.J."/>
            <person name="Thomas B.C."/>
            <person name="Singh A."/>
            <person name="Wilkins M.J."/>
            <person name="Karaoz U."/>
            <person name="Brodie E.L."/>
            <person name="Williams K.H."/>
            <person name="Hubbard S.S."/>
            <person name="Banfield J.F."/>
        </authorList>
    </citation>
    <scope>NUCLEOTIDE SEQUENCE [LARGE SCALE GENOMIC DNA]</scope>
</reference>
<evidence type="ECO:0000259" key="12">
    <source>
        <dbReference type="PROSITE" id="PS51918"/>
    </source>
</evidence>
<feature type="domain" description="MTTase N-terminal" evidence="11">
    <location>
        <begin position="1"/>
        <end position="102"/>
    </location>
</feature>
<dbReference type="PROSITE" id="PS51918">
    <property type="entry name" value="RADICAL_SAM"/>
    <property type="match status" value="1"/>
</dbReference>
<evidence type="ECO:0000256" key="8">
    <source>
        <dbReference type="ARBA" id="ARBA00023014"/>
    </source>
</evidence>
<feature type="domain" description="Radical SAM core" evidence="12">
    <location>
        <begin position="115"/>
        <end position="352"/>
    </location>
</feature>
<dbReference type="Pfam" id="PF04055">
    <property type="entry name" value="Radical_SAM"/>
    <property type="match status" value="1"/>
</dbReference>
<dbReference type="InterPro" id="IPR020612">
    <property type="entry name" value="Methylthiotransferase_CS"/>
</dbReference>
<sequence>MNVSDSERVAAVFEHLNYSAVKDADDADVIVINACSVRQTAIDRIWGLTRDLNKLRASKGVKLILTGCVLPEDGTKMTARFDLIFEIKKLGELEKFLQQKQEFTGEDYFATTPLSDAPFSRFVPIMTGCDNYCSYCAVPFVRGREQSRPVKDVLAEIKALVQSGAKEICLLGQNVNSYNPADKESFAAANPFHHAFAKLLWEVNRLDGIERINFAASHPKDVSDELIEALKLPKQLNYLHLAVQSGDDEVLARMNRKYTAADYEKIIQKIRTARPEMAIGTDIIVGFPGETRTQFENTLRLYERVRFDIAYLSMYSPRAGTAAAKLVDDVPHEEKKRRWRELQDLMEKIVLEKNQKYLGRAVEVLIDKVEKAFVEGNSREMKRVRVYGDSRLNTGDVVSVEIEEAMMWILAGKTVD</sequence>
<dbReference type="SFLD" id="SFLDS00029">
    <property type="entry name" value="Radical_SAM"/>
    <property type="match status" value="1"/>
</dbReference>
<evidence type="ECO:0000259" key="11">
    <source>
        <dbReference type="PROSITE" id="PS51449"/>
    </source>
</evidence>
<evidence type="ECO:0000256" key="9">
    <source>
        <dbReference type="ARBA" id="ARBA00033765"/>
    </source>
</evidence>
<evidence type="ECO:0000259" key="10">
    <source>
        <dbReference type="PROSITE" id="PS50926"/>
    </source>
</evidence>
<dbReference type="EC" id="2.8.4.3" evidence="9"/>